<evidence type="ECO:0000259" key="6">
    <source>
        <dbReference type="Pfam" id="PF01343"/>
    </source>
</evidence>
<evidence type="ECO:0000256" key="3">
    <source>
        <dbReference type="ARBA" id="ARBA00022801"/>
    </source>
</evidence>
<keyword evidence="5" id="KW-0472">Membrane</keyword>
<organism evidence="7 8">
    <name type="scientific">Enterovirga aerilata</name>
    <dbReference type="NCBI Taxonomy" id="2730920"/>
    <lineage>
        <taxon>Bacteria</taxon>
        <taxon>Pseudomonadati</taxon>
        <taxon>Pseudomonadota</taxon>
        <taxon>Alphaproteobacteria</taxon>
        <taxon>Hyphomicrobiales</taxon>
        <taxon>Methylobacteriaceae</taxon>
        <taxon>Enterovirga</taxon>
    </lineage>
</organism>
<keyword evidence="5" id="KW-0812">Transmembrane</keyword>
<keyword evidence="4" id="KW-0720">Serine protease</keyword>
<protein>
    <submittedName>
        <fullName evidence="7">Signal peptide peptidase SppA</fullName>
    </submittedName>
</protein>
<dbReference type="Pfam" id="PF01343">
    <property type="entry name" value="Peptidase_S49"/>
    <property type="match status" value="1"/>
</dbReference>
<name>A0A849I4A3_9HYPH</name>
<gene>
    <name evidence="7" type="primary">sppA</name>
    <name evidence="7" type="ORF">HJG44_02050</name>
</gene>
<dbReference type="InterPro" id="IPR047272">
    <property type="entry name" value="S49_SppA_C"/>
</dbReference>
<feature type="domain" description="Peptidase S49" evidence="6">
    <location>
        <begin position="107"/>
        <end position="258"/>
    </location>
</feature>
<proteinExistence type="inferred from homology"/>
<dbReference type="PANTHER" id="PTHR42987">
    <property type="entry name" value="PEPTIDASE S49"/>
    <property type="match status" value="1"/>
</dbReference>
<sequence>MAFDADLIADRRRLRRKLTFWRAASFLVVILAVAAGALAWSGRDGLPGTGQQVARVNISGLITGDRRTTELLKRVGDSGLVRGVVVSINSPGGTTSGSEELFQGIRALAAKKPTVAFVDGVAASGAYITAMGADRIVARETALVGSIGVLFQYPEFSGVLGKLGVSVEQIKSGPLKAEPSGFHPTTPEARAAIQSVVNDTFGWFKGLVAERRGISGGALDTVSDGRVFSARQGLPLRLVDQLGTERDAIAWLEREKGVPSDLPVRDWRPRSERSFSLWSLAALGADLAGLDELAATLRSASTDAAKLDGLLAVWQPPAAIRQ</sequence>
<dbReference type="PANTHER" id="PTHR42987:SF6">
    <property type="entry name" value="PROTEINASE IV"/>
    <property type="match status" value="1"/>
</dbReference>
<dbReference type="SUPFAM" id="SSF52096">
    <property type="entry name" value="ClpP/crotonase"/>
    <property type="match status" value="1"/>
</dbReference>
<reference evidence="7 8" key="1">
    <citation type="submission" date="2020-04" db="EMBL/GenBank/DDBJ databases">
        <title>Enterovirga sp. isolate from soil.</title>
        <authorList>
            <person name="Chea S."/>
            <person name="Kim D.-U."/>
        </authorList>
    </citation>
    <scope>NUCLEOTIDE SEQUENCE [LARGE SCALE GENOMIC DNA]</scope>
    <source>
        <strain evidence="7 8">DB1703</strain>
    </source>
</reference>
<dbReference type="Proteomes" id="UP000564885">
    <property type="component" value="Unassembled WGS sequence"/>
</dbReference>
<evidence type="ECO:0000313" key="7">
    <source>
        <dbReference type="EMBL" id="NNM71175.1"/>
    </source>
</evidence>
<dbReference type="InterPro" id="IPR004635">
    <property type="entry name" value="Pept_S49_SppA"/>
</dbReference>
<comment type="similarity">
    <text evidence="1">Belongs to the peptidase S49 family.</text>
</comment>
<feature type="transmembrane region" description="Helical" evidence="5">
    <location>
        <begin position="20"/>
        <end position="40"/>
    </location>
</feature>
<evidence type="ECO:0000256" key="2">
    <source>
        <dbReference type="ARBA" id="ARBA00022670"/>
    </source>
</evidence>
<dbReference type="AlphaFoldDB" id="A0A849I4A3"/>
<comment type="caution">
    <text evidence="7">The sequence shown here is derived from an EMBL/GenBank/DDBJ whole genome shotgun (WGS) entry which is preliminary data.</text>
</comment>
<keyword evidence="8" id="KW-1185">Reference proteome</keyword>
<evidence type="ECO:0000313" key="8">
    <source>
        <dbReference type="Proteomes" id="UP000564885"/>
    </source>
</evidence>
<dbReference type="InterPro" id="IPR002142">
    <property type="entry name" value="Peptidase_S49"/>
</dbReference>
<dbReference type="NCBIfam" id="TIGR00706">
    <property type="entry name" value="SppA_dom"/>
    <property type="match status" value="1"/>
</dbReference>
<dbReference type="EMBL" id="JABEPP010000001">
    <property type="protein sequence ID" value="NNM71175.1"/>
    <property type="molecule type" value="Genomic_DNA"/>
</dbReference>
<accession>A0A849I4A3</accession>
<dbReference type="InterPro" id="IPR029045">
    <property type="entry name" value="ClpP/crotonase-like_dom_sf"/>
</dbReference>
<keyword evidence="2" id="KW-0645">Protease</keyword>
<keyword evidence="3" id="KW-0378">Hydrolase</keyword>
<dbReference type="GO" id="GO:0008236">
    <property type="term" value="F:serine-type peptidase activity"/>
    <property type="evidence" value="ECO:0007669"/>
    <property type="project" value="UniProtKB-KW"/>
</dbReference>
<dbReference type="Gene3D" id="6.20.330.10">
    <property type="match status" value="1"/>
</dbReference>
<evidence type="ECO:0000256" key="5">
    <source>
        <dbReference type="SAM" id="Phobius"/>
    </source>
</evidence>
<evidence type="ECO:0000256" key="1">
    <source>
        <dbReference type="ARBA" id="ARBA00008683"/>
    </source>
</evidence>
<evidence type="ECO:0000256" key="4">
    <source>
        <dbReference type="ARBA" id="ARBA00022825"/>
    </source>
</evidence>
<dbReference type="CDD" id="cd07023">
    <property type="entry name" value="S49_Sppa_N_C"/>
    <property type="match status" value="1"/>
</dbReference>
<dbReference type="Gene3D" id="3.90.226.10">
    <property type="entry name" value="2-enoyl-CoA Hydratase, Chain A, domain 1"/>
    <property type="match status" value="1"/>
</dbReference>
<keyword evidence="5" id="KW-1133">Transmembrane helix</keyword>
<dbReference type="GO" id="GO:0006508">
    <property type="term" value="P:proteolysis"/>
    <property type="evidence" value="ECO:0007669"/>
    <property type="project" value="UniProtKB-KW"/>
</dbReference>
<dbReference type="RefSeq" id="WP_171216667.1">
    <property type="nucleotide sequence ID" value="NZ_JABEPP010000001.1"/>
</dbReference>